<keyword evidence="4" id="KW-1185">Reference proteome</keyword>
<sequence>MHLFIAIIYLLHLGSGHSEKEYSLLLISFDGFRWNYLTETHAEIPTFKKLMESGVYAKDGLKNVFPTNTLPNHWSMVTGLYPESHGVLDNYIKDPNISKPFIPKFIQPDYQNDPRYYDAGGEPIWVTNQFQKSHGRSGSIMWWGSENLVKFMKPTLTMSYEDNILFNEAVDTIVNWFTSEFPINLGLLYFPEPDSTGHKYGPNSVNITKKIEEVDNGLKYLLAKLAEKDLLDDINIIITSDHGMSEITKENFIHLNNIVDPASFEYLGSGNGPYSSLSIFPKEGKLDEVYNQLKSQSESKNYQVFKAEEIPDRFNYKHNIRVPPILALAKPKYSFILGDVTLTIGGNHGYDNEVKDMHPFFIATGPSFKKGFSIDSLNTVDLYPLMCHLLGLHPAPNNGSMKNVSQLLQEGPENTIWTFGTYILVLIVIGSVGGVFTVAACRHHRYLKRRRGPLPATIKYSTPGGAAKAALLFADDDDEDEFNDANDNTTDDKMLELVTTKW</sequence>
<dbReference type="Pfam" id="PF01663">
    <property type="entry name" value="Phosphodiest"/>
    <property type="match status" value="1"/>
</dbReference>
<evidence type="ECO:0000313" key="4">
    <source>
        <dbReference type="Proteomes" id="UP001233172"/>
    </source>
</evidence>
<feature type="chain" id="PRO_5042246361" evidence="2">
    <location>
        <begin position="19"/>
        <end position="502"/>
    </location>
</feature>
<dbReference type="AlphaFoldDB" id="A0AAD8F7L0"/>
<accession>A0AAD8F7L0</accession>
<comment type="caution">
    <text evidence="3">The sequence shown here is derived from an EMBL/GenBank/DDBJ whole genome shotgun (WGS) entry which is preliminary data.</text>
</comment>
<dbReference type="PANTHER" id="PTHR10151">
    <property type="entry name" value="ECTONUCLEOTIDE PYROPHOSPHATASE/PHOSPHODIESTERASE"/>
    <property type="match status" value="1"/>
</dbReference>
<keyword evidence="1" id="KW-0812">Transmembrane</keyword>
<dbReference type="Gene3D" id="3.40.720.10">
    <property type="entry name" value="Alkaline Phosphatase, subunit A"/>
    <property type="match status" value="1"/>
</dbReference>
<reference evidence="3" key="2">
    <citation type="submission" date="2023-04" db="EMBL/GenBank/DDBJ databases">
        <authorList>
            <person name="Bu L."/>
            <person name="Lu L."/>
            <person name="Laidemitt M.R."/>
            <person name="Zhang S.M."/>
            <person name="Mutuku M."/>
            <person name="Mkoji G."/>
            <person name="Steinauer M."/>
            <person name="Loker E.S."/>
        </authorList>
    </citation>
    <scope>NUCLEOTIDE SEQUENCE</scope>
    <source>
        <strain evidence="3">KasaAsao</strain>
        <tissue evidence="3">Whole Snail</tissue>
    </source>
</reference>
<dbReference type="PANTHER" id="PTHR10151:SF120">
    <property type="entry name" value="BIS(5'-ADENOSYL)-TRIPHOSPHATASE"/>
    <property type="match status" value="1"/>
</dbReference>
<protein>
    <submittedName>
        <fullName evidence="3">Ectonucleotide pyrophosphatase/phosphodiesterase family member 5-like isoform X2</fullName>
    </submittedName>
</protein>
<evidence type="ECO:0000256" key="2">
    <source>
        <dbReference type="SAM" id="SignalP"/>
    </source>
</evidence>
<dbReference type="SUPFAM" id="SSF53649">
    <property type="entry name" value="Alkaline phosphatase-like"/>
    <property type="match status" value="1"/>
</dbReference>
<organism evidence="3 4">
    <name type="scientific">Biomphalaria pfeifferi</name>
    <name type="common">Bloodfluke planorb</name>
    <name type="synonym">Freshwater snail</name>
    <dbReference type="NCBI Taxonomy" id="112525"/>
    <lineage>
        <taxon>Eukaryota</taxon>
        <taxon>Metazoa</taxon>
        <taxon>Spiralia</taxon>
        <taxon>Lophotrochozoa</taxon>
        <taxon>Mollusca</taxon>
        <taxon>Gastropoda</taxon>
        <taxon>Heterobranchia</taxon>
        <taxon>Euthyneura</taxon>
        <taxon>Panpulmonata</taxon>
        <taxon>Hygrophila</taxon>
        <taxon>Lymnaeoidea</taxon>
        <taxon>Planorbidae</taxon>
        <taxon>Biomphalaria</taxon>
    </lineage>
</organism>
<name>A0AAD8F7L0_BIOPF</name>
<feature type="signal peptide" evidence="2">
    <location>
        <begin position="1"/>
        <end position="18"/>
    </location>
</feature>
<feature type="transmembrane region" description="Helical" evidence="1">
    <location>
        <begin position="416"/>
        <end position="441"/>
    </location>
</feature>
<proteinExistence type="predicted"/>
<evidence type="ECO:0000313" key="3">
    <source>
        <dbReference type="EMBL" id="KAK0053598.1"/>
    </source>
</evidence>
<keyword evidence="2" id="KW-0732">Signal</keyword>
<keyword evidence="1" id="KW-1133">Transmembrane helix</keyword>
<keyword evidence="1" id="KW-0472">Membrane</keyword>
<dbReference type="Gene3D" id="3.30.1360.180">
    <property type="match status" value="1"/>
</dbReference>
<reference evidence="3" key="1">
    <citation type="journal article" date="2023" name="PLoS Negl. Trop. Dis.">
        <title>A genome sequence for Biomphalaria pfeifferi, the major vector snail for the human-infecting parasite Schistosoma mansoni.</title>
        <authorList>
            <person name="Bu L."/>
            <person name="Lu L."/>
            <person name="Laidemitt M.R."/>
            <person name="Zhang S.M."/>
            <person name="Mutuku M."/>
            <person name="Mkoji G."/>
            <person name="Steinauer M."/>
            <person name="Loker E.S."/>
        </authorList>
    </citation>
    <scope>NUCLEOTIDE SEQUENCE</scope>
    <source>
        <strain evidence="3">KasaAsao</strain>
    </source>
</reference>
<gene>
    <name evidence="3" type="ORF">Bpfe_017058</name>
</gene>
<evidence type="ECO:0000256" key="1">
    <source>
        <dbReference type="SAM" id="Phobius"/>
    </source>
</evidence>
<dbReference type="GO" id="GO:0016787">
    <property type="term" value="F:hydrolase activity"/>
    <property type="evidence" value="ECO:0007669"/>
    <property type="project" value="UniProtKB-ARBA"/>
</dbReference>
<dbReference type="CDD" id="cd16018">
    <property type="entry name" value="Enpp"/>
    <property type="match status" value="1"/>
</dbReference>
<dbReference type="Proteomes" id="UP001233172">
    <property type="component" value="Unassembled WGS sequence"/>
</dbReference>
<dbReference type="EMBL" id="JASAOG010000085">
    <property type="protein sequence ID" value="KAK0053598.1"/>
    <property type="molecule type" value="Genomic_DNA"/>
</dbReference>
<dbReference type="InterPro" id="IPR002591">
    <property type="entry name" value="Phosphodiest/P_Trfase"/>
</dbReference>
<dbReference type="InterPro" id="IPR017850">
    <property type="entry name" value="Alkaline_phosphatase_core_sf"/>
</dbReference>